<organism evidence="6 7">
    <name type="scientific">Cohnella phaseoli</name>
    <dbReference type="NCBI Taxonomy" id="456490"/>
    <lineage>
        <taxon>Bacteria</taxon>
        <taxon>Bacillati</taxon>
        <taxon>Bacillota</taxon>
        <taxon>Bacilli</taxon>
        <taxon>Bacillales</taxon>
        <taxon>Paenibacillaceae</taxon>
        <taxon>Cohnella</taxon>
    </lineage>
</organism>
<evidence type="ECO:0000259" key="4">
    <source>
        <dbReference type="Pfam" id="PF00703"/>
    </source>
</evidence>
<proteinExistence type="inferred from homology"/>
<dbReference type="Proteomes" id="UP000256977">
    <property type="component" value="Unassembled WGS sequence"/>
</dbReference>
<dbReference type="Gene3D" id="2.60.40.10">
    <property type="entry name" value="Immunoglobulins"/>
    <property type="match status" value="1"/>
</dbReference>
<dbReference type="InterPro" id="IPR051913">
    <property type="entry name" value="GH2_Domain-Containing"/>
</dbReference>
<keyword evidence="2 6" id="KW-0378">Hydrolase</keyword>
<dbReference type="SUPFAM" id="SSF51445">
    <property type="entry name" value="(Trans)glycosidases"/>
    <property type="match status" value="1"/>
</dbReference>
<reference evidence="6 7" key="1">
    <citation type="submission" date="2018-07" db="EMBL/GenBank/DDBJ databases">
        <title>Genomic Encyclopedia of Type Strains, Phase III (KMG-III): the genomes of soil and plant-associated and newly described type strains.</title>
        <authorList>
            <person name="Whitman W."/>
        </authorList>
    </citation>
    <scope>NUCLEOTIDE SEQUENCE [LARGE SCALE GENOMIC DNA]</scope>
    <source>
        <strain evidence="6 7">CECT 7287</strain>
    </source>
</reference>
<protein>
    <submittedName>
        <fullName evidence="6">Glycosyl hydrolase family 2</fullName>
    </submittedName>
</protein>
<evidence type="ECO:0000313" key="6">
    <source>
        <dbReference type="EMBL" id="RED57930.1"/>
    </source>
</evidence>
<dbReference type="InterPro" id="IPR013783">
    <property type="entry name" value="Ig-like_fold"/>
</dbReference>
<dbReference type="Gene3D" id="3.20.20.80">
    <property type="entry name" value="Glycosidases"/>
    <property type="match status" value="1"/>
</dbReference>
<dbReference type="RefSeq" id="WP_116064618.1">
    <property type="nucleotide sequence ID" value="NZ_QRDZ01000035.1"/>
</dbReference>
<dbReference type="Gene3D" id="2.60.120.260">
    <property type="entry name" value="Galactose-binding domain-like"/>
    <property type="match status" value="1"/>
</dbReference>
<keyword evidence="3" id="KW-0326">Glycosidase</keyword>
<evidence type="ECO:0000256" key="1">
    <source>
        <dbReference type="ARBA" id="ARBA00007401"/>
    </source>
</evidence>
<dbReference type="EMBL" id="QRDZ01000035">
    <property type="protein sequence ID" value="RED57930.1"/>
    <property type="molecule type" value="Genomic_DNA"/>
</dbReference>
<dbReference type="PANTHER" id="PTHR42732:SF1">
    <property type="entry name" value="BETA-MANNOSIDASE"/>
    <property type="match status" value="1"/>
</dbReference>
<gene>
    <name evidence="6" type="ORF">DFP98_13525</name>
</gene>
<sequence length="1084" mass="121121">MKYEESLNGIWAFYPDYEPDERRERALLDIREEQWQPIPVPAVWEGNFQSPKEGTSQAAEKLLRVRINGGAWQTVDLESYCDGKAQWVAIPIKAGILREGDNEFEFDSTSKNYGIDSDESLEMFGTAKTEGSCSFFSQDLITWHPLPDRAWNIRIEAGSAAREAVAETARFRTDCQMSIGLNAMNGTPNYLKKIIALEGHSAGDEARLLVHVRAGPKLSGSTDDYGDTRKFDGVGWYRRKFRTPHHAPGDIVWLTFMGADYYAEVWVNGTYIGDHEGGYTPFRFDLSTDLPDLLNDGADNELIIRVTDQSDPRCASGTGKFPIKETLAGFLQDSVGVNYGGLWHDVGLSVGPSVFIEDVFIEPDVDGGRAIAHATLRNKSAAPVDVRLGIRVPGGEPEGVSSAVAGLRLKAGGREVCVIPVELIRPRLWSIDDPYLYTAELSLSTAGAAAADRRNVFFGMRKIEAEGGKFLLNGVPLQLTGMIHWGMYLDRLSVRPDREQVRKEIADLKEAGFNSVKFTLFDPPCYVLDEFDRLGMYAYIEYPIWNPIETPAFFDRARKQIREMLVKDRNHPSVILTDFNCEMHFFSEEMDKLMRELVDAGKELAPNRLYLDNSGNGVTRYGDFYALHPYFPLKGFRETIGEHVARREKEADKPLVLGEFADTDTIRDTSAVRRANGGELPWWWSFFRVADPEAILRKQGYAPEQIERFKRTSRQHALMAKKYYMEGAKFYDRIGALYLTHLNDIPTTQPGFYDDNFEPKFDPLELRKFAAASVLLLERTTQNFFCGTEVRVTPFLSHYGSRPLAGGRLEWQLVRGEDSVAAGTSACGIIANGGLTPLSPIVFEMPQFPAPCKLRLIVLLREDATEFTVTNDWDLWAYPNKALLEEEAGGFSLGVHDPGDSLSLLVQYPWAKPLQNEAGDTGTPSVLISTEWNQELEAYARAGARVLYVGHQEALYPIKPGGFNAYSYAVVPEPHDAMGDFPHDGYSDLQFLELASTYYMDTKIPSWESVEDKPPEAPPILARIDLRSYAAGAYIAERKMGDGLVMQTTLTHGGGNASGRYLLDQLLRDLISPGAANNTVPPNA</sequence>
<dbReference type="InterPro" id="IPR006102">
    <property type="entry name" value="Ig-like_GH2"/>
</dbReference>
<dbReference type="Pfam" id="PF00703">
    <property type="entry name" value="Glyco_hydro_2"/>
    <property type="match status" value="1"/>
</dbReference>
<evidence type="ECO:0000256" key="2">
    <source>
        <dbReference type="ARBA" id="ARBA00022801"/>
    </source>
</evidence>
<dbReference type="PANTHER" id="PTHR42732">
    <property type="entry name" value="BETA-GALACTOSIDASE"/>
    <property type="match status" value="1"/>
</dbReference>
<dbReference type="InterPro" id="IPR036156">
    <property type="entry name" value="Beta-gal/glucu_dom_sf"/>
</dbReference>
<dbReference type="InterPro" id="IPR017853">
    <property type="entry name" value="GH"/>
</dbReference>
<dbReference type="InterPro" id="IPR008979">
    <property type="entry name" value="Galactose-bd-like_sf"/>
</dbReference>
<dbReference type="SUPFAM" id="SSF49303">
    <property type="entry name" value="beta-Galactosidase/glucuronidase domain"/>
    <property type="match status" value="1"/>
</dbReference>
<feature type="domain" description="Glycoside hydrolase family 2 immunoglobulin-like beta-sandwich" evidence="4">
    <location>
        <begin position="354"/>
        <end position="461"/>
    </location>
</feature>
<dbReference type="InterPro" id="IPR006104">
    <property type="entry name" value="Glyco_hydro_2_N"/>
</dbReference>
<evidence type="ECO:0000256" key="3">
    <source>
        <dbReference type="ARBA" id="ARBA00023295"/>
    </source>
</evidence>
<comment type="similarity">
    <text evidence="1">Belongs to the glycosyl hydrolase 2 family.</text>
</comment>
<name>A0A3D9I8B4_9BACL</name>
<accession>A0A3D9I8B4</accession>
<dbReference type="GO" id="GO:0005975">
    <property type="term" value="P:carbohydrate metabolic process"/>
    <property type="evidence" value="ECO:0007669"/>
    <property type="project" value="InterPro"/>
</dbReference>
<dbReference type="OrthoDB" id="9814867at2"/>
<dbReference type="AlphaFoldDB" id="A0A3D9I8B4"/>
<evidence type="ECO:0000259" key="5">
    <source>
        <dbReference type="Pfam" id="PF02837"/>
    </source>
</evidence>
<dbReference type="SUPFAM" id="SSF49785">
    <property type="entry name" value="Galactose-binding domain-like"/>
    <property type="match status" value="1"/>
</dbReference>
<dbReference type="Pfam" id="PF02837">
    <property type="entry name" value="Glyco_hydro_2_N"/>
    <property type="match status" value="1"/>
</dbReference>
<dbReference type="GO" id="GO:0004553">
    <property type="term" value="F:hydrolase activity, hydrolyzing O-glycosyl compounds"/>
    <property type="evidence" value="ECO:0007669"/>
    <property type="project" value="InterPro"/>
</dbReference>
<feature type="domain" description="Glycosyl hydrolases family 2 sugar binding" evidence="5">
    <location>
        <begin position="227"/>
        <end position="288"/>
    </location>
</feature>
<keyword evidence="7" id="KW-1185">Reference proteome</keyword>
<comment type="caution">
    <text evidence="6">The sequence shown here is derived from an EMBL/GenBank/DDBJ whole genome shotgun (WGS) entry which is preliminary data.</text>
</comment>
<evidence type="ECO:0000313" key="7">
    <source>
        <dbReference type="Proteomes" id="UP000256977"/>
    </source>
</evidence>